<feature type="transmembrane region" description="Helical" evidence="11">
    <location>
        <begin position="332"/>
        <end position="353"/>
    </location>
</feature>
<evidence type="ECO:0000259" key="12">
    <source>
        <dbReference type="PROSITE" id="PS50011"/>
    </source>
</evidence>
<dbReference type="PANTHER" id="PTHR43289">
    <property type="entry name" value="MITOGEN-ACTIVATED PROTEIN KINASE KINASE KINASE 20-RELATED"/>
    <property type="match status" value="1"/>
</dbReference>
<dbReference type="PROSITE" id="PS00107">
    <property type="entry name" value="PROTEIN_KINASE_ATP"/>
    <property type="match status" value="1"/>
</dbReference>
<dbReference type="AlphaFoldDB" id="A0A9D1YB13"/>
<evidence type="ECO:0000256" key="9">
    <source>
        <dbReference type="PROSITE-ProRule" id="PRU10141"/>
    </source>
</evidence>
<dbReference type="Proteomes" id="UP000823915">
    <property type="component" value="Unassembled WGS sequence"/>
</dbReference>
<feature type="domain" description="Protein kinase" evidence="12">
    <location>
        <begin position="13"/>
        <end position="273"/>
    </location>
</feature>
<evidence type="ECO:0000256" key="1">
    <source>
        <dbReference type="ARBA" id="ARBA00012513"/>
    </source>
</evidence>
<dbReference type="EMBL" id="DXDU01000010">
    <property type="protein sequence ID" value="HIY25667.1"/>
    <property type="molecule type" value="Genomic_DNA"/>
</dbReference>
<reference evidence="14" key="1">
    <citation type="journal article" date="2021" name="PeerJ">
        <title>Extensive microbial diversity within the chicken gut microbiome revealed by metagenomics and culture.</title>
        <authorList>
            <person name="Gilroy R."/>
            <person name="Ravi A."/>
            <person name="Getino M."/>
            <person name="Pursley I."/>
            <person name="Horton D.L."/>
            <person name="Alikhan N.F."/>
            <person name="Baker D."/>
            <person name="Gharbi K."/>
            <person name="Hall N."/>
            <person name="Watson M."/>
            <person name="Adriaenssens E.M."/>
            <person name="Foster-Nyarko E."/>
            <person name="Jarju S."/>
            <person name="Secka A."/>
            <person name="Antonio M."/>
            <person name="Oren A."/>
            <person name="Chaudhuri R.R."/>
            <person name="La Ragione R."/>
            <person name="Hildebrand F."/>
            <person name="Pallen M.J."/>
        </authorList>
    </citation>
    <scope>NUCLEOTIDE SEQUENCE</scope>
    <source>
        <strain evidence="14">1282</strain>
    </source>
</reference>
<evidence type="ECO:0000313" key="15">
    <source>
        <dbReference type="Proteomes" id="UP000823915"/>
    </source>
</evidence>
<keyword evidence="4 9" id="KW-0547">Nucleotide-binding</keyword>
<proteinExistence type="predicted"/>
<keyword evidence="6 9" id="KW-0067">ATP-binding</keyword>
<dbReference type="Pfam" id="PF00069">
    <property type="entry name" value="Pkinase"/>
    <property type="match status" value="1"/>
</dbReference>
<keyword evidence="2" id="KW-0723">Serine/threonine-protein kinase</keyword>
<comment type="catalytic activity">
    <reaction evidence="8">
        <text>L-seryl-[protein] + ATP = O-phospho-L-seryl-[protein] + ADP + H(+)</text>
        <dbReference type="Rhea" id="RHEA:17989"/>
        <dbReference type="Rhea" id="RHEA-COMP:9863"/>
        <dbReference type="Rhea" id="RHEA-COMP:11604"/>
        <dbReference type="ChEBI" id="CHEBI:15378"/>
        <dbReference type="ChEBI" id="CHEBI:29999"/>
        <dbReference type="ChEBI" id="CHEBI:30616"/>
        <dbReference type="ChEBI" id="CHEBI:83421"/>
        <dbReference type="ChEBI" id="CHEBI:456216"/>
        <dbReference type="EC" id="2.7.11.1"/>
    </reaction>
</comment>
<evidence type="ECO:0000256" key="2">
    <source>
        <dbReference type="ARBA" id="ARBA00022527"/>
    </source>
</evidence>
<dbReference type="InterPro" id="IPR005543">
    <property type="entry name" value="PASTA_dom"/>
</dbReference>
<sequence length="698" mass="77050">MDKYIGKRLDGKYEIHELIGVGGMAYVYKAYDRVGDRWVAIKILKEEFSNNSDFLRRFRNEAKAITLLSHPNIVGVYDVSFGDQIQYIVMEYIDGITLKQYIEQEGTIRWQEALHFTTQILLALEHAHEKGIIHRDIKPQNIMLLRDGTIKVADFGIARFLQSETQTMTDKAIGSVHYIAPEQARGDYITNKADIYSVGVMLYEMLTGKLPFTADNAVSVALMQLQAKPAMPREVNPSIPKGLEQITMRAMEKNPVDRFQSAGEMLDDIEAFRRNPNMVFHYGPAQIGGAYNGARSMEAYDNSTRFPASYNDNYEYEEELVRSRKSAKSAMVVKGVVAAVVLVALFVGAIWLLNNWDEITTPEVAQEIEMPQLVGKLYTDVLADEELTENFQFTTTEGNDPEKQPGEILNQDPKAGIMVKKGRQVELLINGSVEKTDVPDVKNYSSADAIALLKEFGLEAKIEDVADDEIEVGYVVGTDPQAGEQVDVGTVVTLRVSKGPDDKKVKVPDNLVGDLVYNVTALLEDQGFTIGSVNYDDTSTEPKDTVLSVNPSSGTEVSEGATIDLVVSSGKGATKELSYSISLPAGVSQDVTVKVYRNGTMERTDTVNPSYAGTYSLSFTGTSGTDAVVVTLDDQEYMYLNFDYDNQTVTVTQTIPFQPQTSSGGEEEPSSSSTEEEPSSDTEDSSSSDETSDEGWTE</sequence>
<dbReference type="SMART" id="SM00740">
    <property type="entry name" value="PASTA"/>
    <property type="match status" value="3"/>
</dbReference>
<dbReference type="EC" id="2.7.11.1" evidence="1"/>
<dbReference type="InterPro" id="IPR011009">
    <property type="entry name" value="Kinase-like_dom_sf"/>
</dbReference>
<dbReference type="Gene3D" id="3.30.10.20">
    <property type="match status" value="3"/>
</dbReference>
<dbReference type="InterPro" id="IPR000719">
    <property type="entry name" value="Prot_kinase_dom"/>
</dbReference>
<organism evidence="14 15">
    <name type="scientific">Candidatus Acutalibacter pullistercoris</name>
    <dbReference type="NCBI Taxonomy" id="2838418"/>
    <lineage>
        <taxon>Bacteria</taxon>
        <taxon>Bacillati</taxon>
        <taxon>Bacillota</taxon>
        <taxon>Clostridia</taxon>
        <taxon>Eubacteriales</taxon>
        <taxon>Acutalibacteraceae</taxon>
        <taxon>Acutalibacter</taxon>
    </lineage>
</organism>
<evidence type="ECO:0000259" key="13">
    <source>
        <dbReference type="PROSITE" id="PS51178"/>
    </source>
</evidence>
<gene>
    <name evidence="14" type="primary">pknB</name>
    <name evidence="14" type="ORF">H9838_00655</name>
</gene>
<keyword evidence="11" id="KW-1133">Transmembrane helix</keyword>
<dbReference type="Gene3D" id="1.10.510.10">
    <property type="entry name" value="Transferase(Phosphotransferase) domain 1"/>
    <property type="match status" value="1"/>
</dbReference>
<reference evidence="14" key="2">
    <citation type="submission" date="2021-04" db="EMBL/GenBank/DDBJ databases">
        <authorList>
            <person name="Gilroy R."/>
        </authorList>
    </citation>
    <scope>NUCLEOTIDE SEQUENCE</scope>
    <source>
        <strain evidence="14">1282</strain>
    </source>
</reference>
<accession>A0A9D1YB13</accession>
<keyword evidence="11" id="KW-0472">Membrane</keyword>
<dbReference type="Pfam" id="PF03793">
    <property type="entry name" value="PASTA"/>
    <property type="match status" value="3"/>
</dbReference>
<dbReference type="CDD" id="cd06577">
    <property type="entry name" value="PASTA_pknB"/>
    <property type="match status" value="3"/>
</dbReference>
<evidence type="ECO:0000256" key="4">
    <source>
        <dbReference type="ARBA" id="ARBA00022741"/>
    </source>
</evidence>
<keyword evidence="3" id="KW-0808">Transferase</keyword>
<dbReference type="PROSITE" id="PS51178">
    <property type="entry name" value="PASTA"/>
    <property type="match status" value="3"/>
</dbReference>
<keyword evidence="5 14" id="KW-0418">Kinase</keyword>
<dbReference type="GO" id="GO:0004674">
    <property type="term" value="F:protein serine/threonine kinase activity"/>
    <property type="evidence" value="ECO:0007669"/>
    <property type="project" value="UniProtKB-KW"/>
</dbReference>
<evidence type="ECO:0000256" key="3">
    <source>
        <dbReference type="ARBA" id="ARBA00022679"/>
    </source>
</evidence>
<evidence type="ECO:0000256" key="11">
    <source>
        <dbReference type="SAM" id="Phobius"/>
    </source>
</evidence>
<dbReference type="FunFam" id="1.10.510.10:FF:000021">
    <property type="entry name" value="Serine/threonine protein kinase"/>
    <property type="match status" value="1"/>
</dbReference>
<evidence type="ECO:0000256" key="10">
    <source>
        <dbReference type="SAM" id="MobiDB-lite"/>
    </source>
</evidence>
<dbReference type="CDD" id="cd14014">
    <property type="entry name" value="STKc_PknB_like"/>
    <property type="match status" value="1"/>
</dbReference>
<dbReference type="InterPro" id="IPR017441">
    <property type="entry name" value="Protein_kinase_ATP_BS"/>
</dbReference>
<evidence type="ECO:0000256" key="7">
    <source>
        <dbReference type="ARBA" id="ARBA00047899"/>
    </source>
</evidence>
<evidence type="ECO:0000256" key="6">
    <source>
        <dbReference type="ARBA" id="ARBA00022840"/>
    </source>
</evidence>
<feature type="domain" description="PASTA" evidence="13">
    <location>
        <begin position="506"/>
        <end position="569"/>
    </location>
</feature>
<dbReference type="PROSITE" id="PS50011">
    <property type="entry name" value="PROTEIN_KINASE_DOM"/>
    <property type="match status" value="1"/>
</dbReference>
<comment type="caution">
    <text evidence="14">The sequence shown here is derived from an EMBL/GenBank/DDBJ whole genome shotgun (WGS) entry which is preliminary data.</text>
</comment>
<dbReference type="PROSITE" id="PS00108">
    <property type="entry name" value="PROTEIN_KINASE_ST"/>
    <property type="match status" value="1"/>
</dbReference>
<feature type="binding site" evidence="9">
    <location>
        <position position="42"/>
    </location>
    <ligand>
        <name>ATP</name>
        <dbReference type="ChEBI" id="CHEBI:30616"/>
    </ligand>
</feature>
<dbReference type="SUPFAM" id="SSF56112">
    <property type="entry name" value="Protein kinase-like (PK-like)"/>
    <property type="match status" value="1"/>
</dbReference>
<feature type="domain" description="PASTA" evidence="13">
    <location>
        <begin position="432"/>
        <end position="498"/>
    </location>
</feature>
<feature type="compositionally biased region" description="Acidic residues" evidence="10">
    <location>
        <begin position="665"/>
        <end position="698"/>
    </location>
</feature>
<dbReference type="NCBIfam" id="NF033483">
    <property type="entry name" value="PknB_PASTA_kin"/>
    <property type="match status" value="1"/>
</dbReference>
<evidence type="ECO:0000256" key="5">
    <source>
        <dbReference type="ARBA" id="ARBA00022777"/>
    </source>
</evidence>
<dbReference type="InterPro" id="IPR008271">
    <property type="entry name" value="Ser/Thr_kinase_AS"/>
</dbReference>
<feature type="domain" description="PASTA" evidence="13">
    <location>
        <begin position="364"/>
        <end position="431"/>
    </location>
</feature>
<protein>
    <recommendedName>
        <fullName evidence="1">non-specific serine/threonine protein kinase</fullName>
        <ecNumber evidence="1">2.7.11.1</ecNumber>
    </recommendedName>
</protein>
<dbReference type="SMART" id="SM00220">
    <property type="entry name" value="S_TKc"/>
    <property type="match status" value="1"/>
</dbReference>
<evidence type="ECO:0000256" key="8">
    <source>
        <dbReference type="ARBA" id="ARBA00048679"/>
    </source>
</evidence>
<comment type="catalytic activity">
    <reaction evidence="7">
        <text>L-threonyl-[protein] + ATP = O-phospho-L-threonyl-[protein] + ADP + H(+)</text>
        <dbReference type="Rhea" id="RHEA:46608"/>
        <dbReference type="Rhea" id="RHEA-COMP:11060"/>
        <dbReference type="Rhea" id="RHEA-COMP:11605"/>
        <dbReference type="ChEBI" id="CHEBI:15378"/>
        <dbReference type="ChEBI" id="CHEBI:30013"/>
        <dbReference type="ChEBI" id="CHEBI:30616"/>
        <dbReference type="ChEBI" id="CHEBI:61977"/>
        <dbReference type="ChEBI" id="CHEBI:456216"/>
        <dbReference type="EC" id="2.7.11.1"/>
    </reaction>
</comment>
<feature type="region of interest" description="Disordered" evidence="10">
    <location>
        <begin position="656"/>
        <end position="698"/>
    </location>
</feature>
<dbReference type="FunFam" id="3.30.200.20:FF:000035">
    <property type="entry name" value="Serine/threonine protein kinase Stk1"/>
    <property type="match status" value="1"/>
</dbReference>
<dbReference type="Gene3D" id="3.30.200.20">
    <property type="entry name" value="Phosphorylase Kinase, domain 1"/>
    <property type="match status" value="1"/>
</dbReference>
<name>A0A9D1YB13_9FIRM</name>
<dbReference type="PANTHER" id="PTHR43289:SF34">
    <property type="entry name" value="SERINE_THREONINE-PROTEIN KINASE YBDM-RELATED"/>
    <property type="match status" value="1"/>
</dbReference>
<dbReference type="GO" id="GO:0005524">
    <property type="term" value="F:ATP binding"/>
    <property type="evidence" value="ECO:0007669"/>
    <property type="project" value="UniProtKB-UniRule"/>
</dbReference>
<keyword evidence="11" id="KW-0812">Transmembrane</keyword>
<evidence type="ECO:0000313" key="14">
    <source>
        <dbReference type="EMBL" id="HIY25667.1"/>
    </source>
</evidence>